<proteinExistence type="predicted"/>
<name>A0A3F3Q445_9EURO</name>
<dbReference type="EMBL" id="KZ852045">
    <property type="protein sequence ID" value="RDH33984.1"/>
    <property type="molecule type" value="Genomic_DNA"/>
</dbReference>
<organism evidence="1 2">
    <name type="scientific">Aspergillus welwitschiae</name>
    <dbReference type="NCBI Taxonomy" id="1341132"/>
    <lineage>
        <taxon>Eukaryota</taxon>
        <taxon>Fungi</taxon>
        <taxon>Dikarya</taxon>
        <taxon>Ascomycota</taxon>
        <taxon>Pezizomycotina</taxon>
        <taxon>Eurotiomycetes</taxon>
        <taxon>Eurotiomycetidae</taxon>
        <taxon>Eurotiales</taxon>
        <taxon>Aspergillaceae</taxon>
        <taxon>Aspergillus</taxon>
        <taxon>Aspergillus subgen. Circumdati</taxon>
    </lineage>
</organism>
<dbReference type="AlphaFoldDB" id="A0A3F3Q445"/>
<keyword evidence="2" id="KW-1185">Reference proteome</keyword>
<dbReference type="GeneID" id="38134501"/>
<evidence type="ECO:0000313" key="2">
    <source>
        <dbReference type="Proteomes" id="UP000253729"/>
    </source>
</evidence>
<evidence type="ECO:0000313" key="1">
    <source>
        <dbReference type="EMBL" id="RDH33984.1"/>
    </source>
</evidence>
<protein>
    <submittedName>
        <fullName evidence="1">Uncharacterized protein</fullName>
    </submittedName>
</protein>
<gene>
    <name evidence="1" type="ORF">BDQ94DRAFT_143033</name>
</gene>
<sequence length="53" mass="5956">MRGTTVLKAQPPYDNTLLVGLSAEVWSYRVIGHSWHNDLMVNMADRGRPNAES</sequence>
<accession>A0A3F3Q445</accession>
<reference evidence="1 2" key="1">
    <citation type="submission" date="2018-07" db="EMBL/GenBank/DDBJ databases">
        <title>The genomes of Aspergillus section Nigri reveals drivers in fungal speciation.</title>
        <authorList>
            <consortium name="DOE Joint Genome Institute"/>
            <person name="Vesth T.C."/>
            <person name="Nybo J."/>
            <person name="Theobald S."/>
            <person name="Brandl J."/>
            <person name="Frisvad J.C."/>
            <person name="Nielsen K.F."/>
            <person name="Lyhne E.K."/>
            <person name="Kogle M.E."/>
            <person name="Kuo A."/>
            <person name="Riley R."/>
            <person name="Clum A."/>
            <person name="Nolan M."/>
            <person name="Lipzen A."/>
            <person name="Salamov A."/>
            <person name="Henrissat B."/>
            <person name="Wiebenga A."/>
            <person name="De vries R.P."/>
            <person name="Grigoriev I.V."/>
            <person name="Mortensen U.H."/>
            <person name="Andersen M.R."/>
            <person name="Baker S.E."/>
        </authorList>
    </citation>
    <scope>NUCLEOTIDE SEQUENCE [LARGE SCALE GENOMIC DNA]</scope>
    <source>
        <strain evidence="1 2">CBS 139.54b</strain>
    </source>
</reference>
<dbReference type="RefSeq" id="XP_026627006.1">
    <property type="nucleotide sequence ID" value="XM_026766145.1"/>
</dbReference>
<dbReference type="Proteomes" id="UP000253729">
    <property type="component" value="Unassembled WGS sequence"/>
</dbReference>